<dbReference type="Proteomes" id="UP000307749">
    <property type="component" value="Unassembled WGS sequence"/>
</dbReference>
<protein>
    <submittedName>
        <fullName evidence="1">Uncharacterized protein</fullName>
    </submittedName>
</protein>
<dbReference type="EMBL" id="MWQO01000066">
    <property type="protein sequence ID" value="THD07106.1"/>
    <property type="molecule type" value="Genomic_DNA"/>
</dbReference>
<dbReference type="STRING" id="993689.GCA_002077135_03066"/>
<organism evidence="1 2">
    <name type="scientific">Metallibacterium scheffleri</name>
    <dbReference type="NCBI Taxonomy" id="993689"/>
    <lineage>
        <taxon>Bacteria</taxon>
        <taxon>Pseudomonadati</taxon>
        <taxon>Pseudomonadota</taxon>
        <taxon>Gammaproteobacteria</taxon>
        <taxon>Lysobacterales</taxon>
        <taxon>Rhodanobacteraceae</taxon>
        <taxon>Metallibacterium</taxon>
    </lineage>
</organism>
<name>A0A4S3KF16_9GAMM</name>
<proteinExistence type="predicted"/>
<evidence type="ECO:0000313" key="2">
    <source>
        <dbReference type="Proteomes" id="UP000307749"/>
    </source>
</evidence>
<reference evidence="1 2" key="1">
    <citation type="submission" date="2017-02" db="EMBL/GenBank/DDBJ databases">
        <title>Whole genome sequencing of Metallibacterium scheffleri DSM 24874 (T).</title>
        <authorList>
            <person name="Kumar S."/>
            <person name="Patil P."/>
            <person name="Patil P.B."/>
        </authorList>
    </citation>
    <scope>NUCLEOTIDE SEQUENCE [LARGE SCALE GENOMIC DNA]</scope>
    <source>
        <strain evidence="1 2">DSM 24874</strain>
    </source>
</reference>
<evidence type="ECO:0000313" key="1">
    <source>
        <dbReference type="EMBL" id="THD07106.1"/>
    </source>
</evidence>
<comment type="caution">
    <text evidence="1">The sequence shown here is derived from an EMBL/GenBank/DDBJ whole genome shotgun (WGS) entry which is preliminary data.</text>
</comment>
<accession>A0A4S3KF16</accession>
<keyword evidence="2" id="KW-1185">Reference proteome</keyword>
<sequence length="178" mass="19878">MSKPVAHKKLTIADVQDLGRTLVTVANIYPTRYLTERDFFPLVITYLTGRIPSVNAEVASSEGVIDFQLKGNNPTWLELAVQPRTIVDANCPSLKFPGHSAKNSLYPSQNRPELRKLMLEPKGKTRFLLLLDLTGKYDCATLKLGYQAEAKKIKKGKSIRIVYASQDATKDCHFVVKA</sequence>
<dbReference type="RefSeq" id="WP_081129147.1">
    <property type="nucleotide sequence ID" value="NZ_LDOS01000002.1"/>
</dbReference>
<dbReference type="AlphaFoldDB" id="A0A4S3KF16"/>
<gene>
    <name evidence="1" type="ORF">B1806_15380</name>
</gene>